<protein>
    <submittedName>
        <fullName evidence="2">Uncharacterized protein</fullName>
    </submittedName>
</protein>
<feature type="transmembrane region" description="Helical" evidence="1">
    <location>
        <begin position="49"/>
        <end position="71"/>
    </location>
</feature>
<evidence type="ECO:0000256" key="1">
    <source>
        <dbReference type="SAM" id="Phobius"/>
    </source>
</evidence>
<accession>C2EKP2</accession>
<dbReference type="HOGENOM" id="CLU_1883046_0_0_9"/>
<keyword evidence="1" id="KW-1133">Transmembrane helix</keyword>
<dbReference type="Proteomes" id="UP000005583">
    <property type="component" value="Unassembled WGS sequence"/>
</dbReference>
<dbReference type="STRING" id="525365.HMPREF0548_0238"/>
<proteinExistence type="predicted"/>
<sequence>MKKETIDVENKDFRKKLRRKYLVSLFGDALGLISVIFLAHARAQNNLSLMIWTCILNTVALIFIITGNFFIASKEYKQIRRLSAQELKEISEELDKFPDPFDSRGLTIVSTLFFISLAGVLLFGLVKLSQYGMIEFVCFIYAICFVVDLRSVVKYSI</sequence>
<dbReference type="AlphaFoldDB" id="C2EKP2"/>
<feature type="transmembrane region" description="Helical" evidence="1">
    <location>
        <begin position="132"/>
        <end position="153"/>
    </location>
</feature>
<organism evidence="2 3">
    <name type="scientific">Lactobacillus ultunensis DSM 16047</name>
    <dbReference type="NCBI Taxonomy" id="525365"/>
    <lineage>
        <taxon>Bacteria</taxon>
        <taxon>Bacillati</taxon>
        <taxon>Bacillota</taxon>
        <taxon>Bacilli</taxon>
        <taxon>Lactobacillales</taxon>
        <taxon>Lactobacillaceae</taxon>
        <taxon>Lactobacillus</taxon>
    </lineage>
</organism>
<feature type="transmembrane region" description="Helical" evidence="1">
    <location>
        <begin position="106"/>
        <end position="126"/>
    </location>
</feature>
<evidence type="ECO:0000313" key="3">
    <source>
        <dbReference type="Proteomes" id="UP000005583"/>
    </source>
</evidence>
<dbReference type="EMBL" id="ACGU01000013">
    <property type="protein sequence ID" value="EEJ72913.1"/>
    <property type="molecule type" value="Genomic_DNA"/>
</dbReference>
<reference evidence="2 3" key="1">
    <citation type="submission" date="2009-01" db="EMBL/GenBank/DDBJ databases">
        <authorList>
            <person name="Qin X."/>
            <person name="Bachman B."/>
            <person name="Battles P."/>
            <person name="Bell A."/>
            <person name="Bess C."/>
            <person name="Bickham C."/>
            <person name="Chaboub L."/>
            <person name="Chen D."/>
            <person name="Coyle M."/>
            <person name="Deiros D.R."/>
            <person name="Dinh H."/>
            <person name="Forbes L."/>
            <person name="Fowler G."/>
            <person name="Francisco L."/>
            <person name="Fu Q."/>
            <person name="Gubbala S."/>
            <person name="Hale W."/>
            <person name="Han Y."/>
            <person name="Hemphill L."/>
            <person name="Highlander S.K."/>
            <person name="Hirani K."/>
            <person name="Hogues M."/>
            <person name="Jackson L."/>
            <person name="Jakkamsetti A."/>
            <person name="Javaid M."/>
            <person name="Jiang H."/>
            <person name="Korchina V."/>
            <person name="Kovar C."/>
            <person name="Lara F."/>
            <person name="Lee S."/>
            <person name="Mata R."/>
            <person name="Mathew T."/>
            <person name="Moen C."/>
            <person name="Morales K."/>
            <person name="Munidasa M."/>
            <person name="Nazareth L."/>
            <person name="Ngo R."/>
            <person name="Nguyen L."/>
            <person name="Okwuonu G."/>
            <person name="Ongeri F."/>
            <person name="Patil S."/>
            <person name="Petrosino J."/>
            <person name="Pham C."/>
            <person name="Pham P."/>
            <person name="Pu L.-L."/>
            <person name="Puazo M."/>
            <person name="Raj R."/>
            <person name="Reid J."/>
            <person name="Rouhana J."/>
            <person name="Saada N."/>
            <person name="Shang Y."/>
            <person name="Simmons D."/>
            <person name="Thornton R."/>
            <person name="Warren J."/>
            <person name="Weissenberger G."/>
            <person name="Zhang J."/>
            <person name="Zhang L."/>
            <person name="Zhou C."/>
            <person name="Zhu D."/>
            <person name="Muzny D."/>
            <person name="Worley K."/>
            <person name="Gibbs R."/>
        </authorList>
    </citation>
    <scope>NUCLEOTIDE SEQUENCE [LARGE SCALE GENOMIC DNA]</scope>
    <source>
        <strain evidence="2 3">DSM 16047</strain>
    </source>
</reference>
<feature type="transmembrane region" description="Helical" evidence="1">
    <location>
        <begin position="21"/>
        <end position="43"/>
    </location>
</feature>
<dbReference type="eggNOG" id="ENOG5030AY7">
    <property type="taxonomic scope" value="Bacteria"/>
</dbReference>
<keyword evidence="1" id="KW-0472">Membrane</keyword>
<keyword evidence="3" id="KW-1185">Reference proteome</keyword>
<dbReference type="RefSeq" id="WP_007126428.1">
    <property type="nucleotide sequence ID" value="NZ_AZFO01000014.1"/>
</dbReference>
<comment type="caution">
    <text evidence="2">The sequence shown here is derived from an EMBL/GenBank/DDBJ whole genome shotgun (WGS) entry which is preliminary data.</text>
</comment>
<evidence type="ECO:0000313" key="2">
    <source>
        <dbReference type="EMBL" id="EEJ72913.1"/>
    </source>
</evidence>
<name>C2EKP2_9LACO</name>
<gene>
    <name evidence="2" type="ORF">HMPREF0548_0238</name>
</gene>
<keyword evidence="1" id="KW-0812">Transmembrane</keyword>